<name>A0A4Z1I2D7_9HELO</name>
<keyword evidence="2" id="KW-1185">Reference proteome</keyword>
<sequence length="206" mass="23183">MYTASLLGRDDFQREPSGPQFYTLCKASHIEIITNAISSCQFLAPFLVAHIFRARWLRERGDQAAVSEAISIASSGSIHSITTKDAALISNDDKRNNQQQSITNIELSRSYVVNSIYLPENIGNGVNKPSNMYHEGQAQNKTGLDTIYTSPQENSFHYIRCSLPDTRNHQADGHDDKLDQFTEFYFPKSPNAPLMFEIKGCRESKT</sequence>
<evidence type="ECO:0000313" key="1">
    <source>
        <dbReference type="EMBL" id="TGO55526.1"/>
    </source>
</evidence>
<accession>A0A4Z1I2D7</accession>
<protein>
    <submittedName>
        <fullName evidence="1">Uncharacterized protein</fullName>
    </submittedName>
</protein>
<organism evidence="1 2">
    <name type="scientific">Botryotinia narcissicola</name>
    <dbReference type="NCBI Taxonomy" id="278944"/>
    <lineage>
        <taxon>Eukaryota</taxon>
        <taxon>Fungi</taxon>
        <taxon>Dikarya</taxon>
        <taxon>Ascomycota</taxon>
        <taxon>Pezizomycotina</taxon>
        <taxon>Leotiomycetes</taxon>
        <taxon>Helotiales</taxon>
        <taxon>Sclerotiniaceae</taxon>
        <taxon>Botryotinia</taxon>
    </lineage>
</organism>
<proteinExistence type="predicted"/>
<evidence type="ECO:0000313" key="2">
    <source>
        <dbReference type="Proteomes" id="UP000297452"/>
    </source>
</evidence>
<gene>
    <name evidence="1" type="ORF">BOTNAR_0243g00060</name>
</gene>
<comment type="caution">
    <text evidence="1">The sequence shown here is derived from an EMBL/GenBank/DDBJ whole genome shotgun (WGS) entry which is preliminary data.</text>
</comment>
<dbReference type="EMBL" id="PQXJ01000243">
    <property type="protein sequence ID" value="TGO55526.1"/>
    <property type="molecule type" value="Genomic_DNA"/>
</dbReference>
<reference evidence="1 2" key="1">
    <citation type="submission" date="2017-12" db="EMBL/GenBank/DDBJ databases">
        <title>Comparative genomics of Botrytis spp.</title>
        <authorList>
            <person name="Valero-Jimenez C.A."/>
            <person name="Tapia P."/>
            <person name="Veloso J."/>
            <person name="Silva-Moreno E."/>
            <person name="Staats M."/>
            <person name="Valdes J.H."/>
            <person name="Van Kan J.A.L."/>
        </authorList>
    </citation>
    <scope>NUCLEOTIDE SEQUENCE [LARGE SCALE GENOMIC DNA]</scope>
    <source>
        <strain evidence="1 2">MUCL2120</strain>
    </source>
</reference>
<dbReference type="Proteomes" id="UP000297452">
    <property type="component" value="Unassembled WGS sequence"/>
</dbReference>
<dbReference type="AlphaFoldDB" id="A0A4Z1I2D7"/>